<dbReference type="EMBL" id="HG736378">
    <property type="protein sequence ID" value="CDJ36599.1"/>
    <property type="molecule type" value="Genomic_DNA"/>
</dbReference>
<dbReference type="PANTHER" id="PTHR10796:SF92">
    <property type="entry name" value="PATCHED-RELATED, ISOFORM A"/>
    <property type="match status" value="1"/>
</dbReference>
<keyword evidence="2" id="KW-0812">Transmembrane</keyword>
<sequence>MRVVFLLTFTANGCCALFRAIEALVLMGNPLFHGASSTLLGILLLGFSESFVFTVFFRMMVMVVLFGAAHGMVLLPVILSWLGPMTVNHNASEVEDGCSGLEEDGDPKSAEQEAGAPTSAGPPEEGGFNDATRVSVPPPSLALKPSSSKLAGRGGPSSTNPSSRSVSNAPLNSLLTIPSHQLSCNSAAFRMRL</sequence>
<reference evidence="3" key="2">
    <citation type="submission" date="2013-10" db="EMBL/GenBank/DDBJ databases">
        <authorList>
            <person name="Aslett M."/>
        </authorList>
    </citation>
    <scope>NUCLEOTIDE SEQUENCE [LARGE SCALE GENOMIC DNA]</scope>
    <source>
        <strain evidence="3">Houghton</strain>
    </source>
</reference>
<keyword evidence="2" id="KW-1133">Transmembrane helix</keyword>
<feature type="region of interest" description="Disordered" evidence="1">
    <location>
        <begin position="95"/>
        <end position="170"/>
    </location>
</feature>
<dbReference type="RefSeq" id="XP_037878887.1">
    <property type="nucleotide sequence ID" value="XM_038023033.1"/>
</dbReference>
<reference evidence="3" key="1">
    <citation type="submission" date="2013-10" db="EMBL/GenBank/DDBJ databases">
        <title>Genomic analysis of the causative agents of coccidiosis in chickens.</title>
        <authorList>
            <person name="Reid A.J."/>
            <person name="Blake D."/>
            <person name="Billington K."/>
            <person name="Browne H."/>
            <person name="Dunn M."/>
            <person name="Hung S."/>
            <person name="Kawahara F."/>
            <person name="Miranda-Saavedra D."/>
            <person name="Mourier T."/>
            <person name="Nagra H."/>
            <person name="Otto T.D."/>
            <person name="Rawlings N."/>
            <person name="Sanchez A."/>
            <person name="Sanders M."/>
            <person name="Subramaniam C."/>
            <person name="Tay Y."/>
            <person name="Dear P."/>
            <person name="Doerig C."/>
            <person name="Gruber A."/>
            <person name="Parkinson J."/>
            <person name="Shirley M."/>
            <person name="Wan K.L."/>
            <person name="Berriman M."/>
            <person name="Tomley F."/>
            <person name="Pain A."/>
        </authorList>
    </citation>
    <scope>NUCLEOTIDE SEQUENCE [LARGE SCALE GENOMIC DNA]</scope>
    <source>
        <strain evidence="3">Houghton</strain>
    </source>
</reference>
<dbReference type="VEuPathDB" id="ToxoDB:EMH_0091690"/>
<keyword evidence="4" id="KW-1185">Reference proteome</keyword>
<name>U6KF68_9EIME</name>
<accession>U6KF68</accession>
<proteinExistence type="predicted"/>
<feature type="compositionally biased region" description="Acidic residues" evidence="1">
    <location>
        <begin position="95"/>
        <end position="105"/>
    </location>
</feature>
<keyword evidence="2" id="KW-0472">Membrane</keyword>
<gene>
    <name evidence="3" type="ORF">EMH_0091690</name>
</gene>
<dbReference type="Proteomes" id="UP000030744">
    <property type="component" value="Unassembled WGS sequence"/>
</dbReference>
<dbReference type="AlphaFoldDB" id="U6KF68"/>
<evidence type="ECO:0000256" key="1">
    <source>
        <dbReference type="SAM" id="MobiDB-lite"/>
    </source>
</evidence>
<dbReference type="InterPro" id="IPR051697">
    <property type="entry name" value="Patched_domain-protein"/>
</dbReference>
<dbReference type="OrthoDB" id="6510177at2759"/>
<evidence type="ECO:0000313" key="3">
    <source>
        <dbReference type="EMBL" id="CDJ36599.1"/>
    </source>
</evidence>
<organism evidence="3 4">
    <name type="scientific">Eimeria mitis</name>
    <dbReference type="NCBI Taxonomy" id="44415"/>
    <lineage>
        <taxon>Eukaryota</taxon>
        <taxon>Sar</taxon>
        <taxon>Alveolata</taxon>
        <taxon>Apicomplexa</taxon>
        <taxon>Conoidasida</taxon>
        <taxon>Coccidia</taxon>
        <taxon>Eucoccidiorida</taxon>
        <taxon>Eimeriorina</taxon>
        <taxon>Eimeriidae</taxon>
        <taxon>Eimeria</taxon>
    </lineage>
</organism>
<evidence type="ECO:0000313" key="4">
    <source>
        <dbReference type="Proteomes" id="UP000030744"/>
    </source>
</evidence>
<dbReference type="GeneID" id="60404548"/>
<protein>
    <submittedName>
        <fullName evidence="3">Uncharacterized protein</fullName>
    </submittedName>
</protein>
<feature type="compositionally biased region" description="Low complexity" evidence="1">
    <location>
        <begin position="141"/>
        <end position="168"/>
    </location>
</feature>
<feature type="transmembrane region" description="Helical" evidence="2">
    <location>
        <begin position="32"/>
        <end position="56"/>
    </location>
</feature>
<evidence type="ECO:0000256" key="2">
    <source>
        <dbReference type="SAM" id="Phobius"/>
    </source>
</evidence>
<dbReference type="GO" id="GO:0016020">
    <property type="term" value="C:membrane"/>
    <property type="evidence" value="ECO:0007669"/>
    <property type="project" value="TreeGrafter"/>
</dbReference>
<dbReference type="PANTHER" id="PTHR10796">
    <property type="entry name" value="PATCHED-RELATED"/>
    <property type="match status" value="1"/>
</dbReference>
<dbReference type="SUPFAM" id="SSF82866">
    <property type="entry name" value="Multidrug efflux transporter AcrB transmembrane domain"/>
    <property type="match status" value="1"/>
</dbReference>
<feature type="transmembrane region" description="Helical" evidence="2">
    <location>
        <begin position="63"/>
        <end position="82"/>
    </location>
</feature>